<dbReference type="Proteomes" id="UP001491310">
    <property type="component" value="Unassembled WGS sequence"/>
</dbReference>
<protein>
    <submittedName>
        <fullName evidence="1">Uncharacterized protein</fullName>
    </submittedName>
</protein>
<proteinExistence type="predicted"/>
<sequence>MAQALPEDHSDKKCLLALVKELRSLCDRGLDYIDEFKEEWRAFTWASTETPEPEDNALKSQIGRLKEQISVQDQVMLDQQDDISSLRSEKSNLLLRIKELEGQLQSLKPGERTAVNESVRMASMPGTAA</sequence>
<dbReference type="EMBL" id="JALJOT010000003">
    <property type="protein sequence ID" value="KAK9916542.1"/>
    <property type="molecule type" value="Genomic_DNA"/>
</dbReference>
<gene>
    <name evidence="1" type="ORF">WJX75_003888</name>
</gene>
<keyword evidence="2" id="KW-1185">Reference proteome</keyword>
<accession>A0ABR2YY28</accession>
<organism evidence="1 2">
    <name type="scientific">Coccomyxa subellipsoidea</name>
    <dbReference type="NCBI Taxonomy" id="248742"/>
    <lineage>
        <taxon>Eukaryota</taxon>
        <taxon>Viridiplantae</taxon>
        <taxon>Chlorophyta</taxon>
        <taxon>core chlorophytes</taxon>
        <taxon>Trebouxiophyceae</taxon>
        <taxon>Trebouxiophyceae incertae sedis</taxon>
        <taxon>Coccomyxaceae</taxon>
        <taxon>Coccomyxa</taxon>
    </lineage>
</organism>
<evidence type="ECO:0000313" key="1">
    <source>
        <dbReference type="EMBL" id="KAK9916542.1"/>
    </source>
</evidence>
<comment type="caution">
    <text evidence="1">The sequence shown here is derived from an EMBL/GenBank/DDBJ whole genome shotgun (WGS) entry which is preliminary data.</text>
</comment>
<name>A0ABR2YY28_9CHLO</name>
<reference evidence="1 2" key="1">
    <citation type="journal article" date="2024" name="Nat. Commun.">
        <title>Phylogenomics reveals the evolutionary origins of lichenization in chlorophyte algae.</title>
        <authorList>
            <person name="Puginier C."/>
            <person name="Libourel C."/>
            <person name="Otte J."/>
            <person name="Skaloud P."/>
            <person name="Haon M."/>
            <person name="Grisel S."/>
            <person name="Petersen M."/>
            <person name="Berrin J.G."/>
            <person name="Delaux P.M."/>
            <person name="Dal Grande F."/>
            <person name="Keller J."/>
        </authorList>
    </citation>
    <scope>NUCLEOTIDE SEQUENCE [LARGE SCALE GENOMIC DNA]</scope>
    <source>
        <strain evidence="1 2">SAG 216-7</strain>
    </source>
</reference>
<evidence type="ECO:0000313" key="2">
    <source>
        <dbReference type="Proteomes" id="UP001491310"/>
    </source>
</evidence>